<evidence type="ECO:0000313" key="2">
    <source>
        <dbReference type="Proteomes" id="UP000789405"/>
    </source>
</evidence>
<accession>A0A9N9GZ97</accession>
<protein>
    <submittedName>
        <fullName evidence="1">5930_t:CDS:1</fullName>
    </submittedName>
</protein>
<gene>
    <name evidence="1" type="ORF">DERYTH_LOCUS9876</name>
</gene>
<sequence length="84" mass="9622">MSTSAEEKISVVAKNKVILCCVFYLLHQYLISYPAESLKRNIERVVKEVELRRKVKKVCYFAEAWLSSPGIVMETEKGQALISK</sequence>
<reference evidence="1" key="1">
    <citation type="submission" date="2021-06" db="EMBL/GenBank/DDBJ databases">
        <authorList>
            <person name="Kallberg Y."/>
            <person name="Tangrot J."/>
            <person name="Rosling A."/>
        </authorList>
    </citation>
    <scope>NUCLEOTIDE SEQUENCE</scope>
    <source>
        <strain evidence="1">MA453B</strain>
    </source>
</reference>
<comment type="caution">
    <text evidence="1">The sequence shown here is derived from an EMBL/GenBank/DDBJ whole genome shotgun (WGS) entry which is preliminary data.</text>
</comment>
<dbReference type="Proteomes" id="UP000789405">
    <property type="component" value="Unassembled WGS sequence"/>
</dbReference>
<keyword evidence="2" id="KW-1185">Reference proteome</keyword>
<organism evidence="1 2">
    <name type="scientific">Dentiscutata erythropus</name>
    <dbReference type="NCBI Taxonomy" id="1348616"/>
    <lineage>
        <taxon>Eukaryota</taxon>
        <taxon>Fungi</taxon>
        <taxon>Fungi incertae sedis</taxon>
        <taxon>Mucoromycota</taxon>
        <taxon>Glomeromycotina</taxon>
        <taxon>Glomeromycetes</taxon>
        <taxon>Diversisporales</taxon>
        <taxon>Gigasporaceae</taxon>
        <taxon>Dentiscutata</taxon>
    </lineage>
</organism>
<name>A0A9N9GZ97_9GLOM</name>
<dbReference type="AlphaFoldDB" id="A0A9N9GZ97"/>
<evidence type="ECO:0000313" key="1">
    <source>
        <dbReference type="EMBL" id="CAG8645183.1"/>
    </source>
</evidence>
<dbReference type="EMBL" id="CAJVPY010005534">
    <property type="protein sequence ID" value="CAG8645183.1"/>
    <property type="molecule type" value="Genomic_DNA"/>
</dbReference>
<proteinExistence type="predicted"/>